<accession>A0A0J9BW23</accession>
<evidence type="ECO:0000256" key="1">
    <source>
        <dbReference type="SAM" id="SignalP"/>
    </source>
</evidence>
<feature type="chain" id="PRO_5005315490" evidence="1">
    <location>
        <begin position="25"/>
        <end position="205"/>
    </location>
</feature>
<comment type="caution">
    <text evidence="2">The sequence shown here is derived from an EMBL/GenBank/DDBJ whole genome shotgun (WGS) entry which is preliminary data.</text>
</comment>
<gene>
    <name evidence="2" type="ORF">HMPREF9470_03815</name>
</gene>
<dbReference type="PATRIC" id="fig|742734.4.peg.4087"/>
<dbReference type="Proteomes" id="UP000037392">
    <property type="component" value="Unassembled WGS sequence"/>
</dbReference>
<evidence type="ECO:0000313" key="3">
    <source>
        <dbReference type="Proteomes" id="UP000037392"/>
    </source>
</evidence>
<protein>
    <submittedName>
        <fullName evidence="2">Uncharacterized protein</fullName>
    </submittedName>
</protein>
<reference evidence="2 3" key="1">
    <citation type="submission" date="2011-04" db="EMBL/GenBank/DDBJ databases">
        <title>The Genome Sequence of Clostridium citroniae WAL-19142.</title>
        <authorList>
            <consortium name="The Broad Institute Genome Sequencing Platform"/>
            <person name="Earl A."/>
            <person name="Ward D."/>
            <person name="Feldgarden M."/>
            <person name="Gevers D."/>
            <person name="Warren Y.A."/>
            <person name="Tyrrell K.L."/>
            <person name="Citron D.M."/>
            <person name="Goldstein E.J."/>
            <person name="Daigneault M."/>
            <person name="Allen-Vercoe E."/>
            <person name="Young S.K."/>
            <person name="Zeng Q."/>
            <person name="Gargeya S."/>
            <person name="Fitzgerald M."/>
            <person name="Haas B."/>
            <person name="Abouelleil A."/>
            <person name="Alvarado L."/>
            <person name="Arachchi H.M."/>
            <person name="Berlin A."/>
            <person name="Brown A."/>
            <person name="Chapman S.B."/>
            <person name="Chen Z."/>
            <person name="Dunbar C."/>
            <person name="Freedman E."/>
            <person name="Gearin G."/>
            <person name="Gellesch M."/>
            <person name="Goldberg J."/>
            <person name="Griggs A."/>
            <person name="Gujja S."/>
            <person name="Heilman E.R."/>
            <person name="Heiman D."/>
            <person name="Howarth C."/>
            <person name="Larson L."/>
            <person name="Lui A."/>
            <person name="MacDonald P.J."/>
            <person name="Mehta T."/>
            <person name="Montmayeur A."/>
            <person name="Murphy C."/>
            <person name="Neiman D."/>
            <person name="Pearson M."/>
            <person name="Priest M."/>
            <person name="Roberts A."/>
            <person name="Saif S."/>
            <person name="Shea T."/>
            <person name="Shenoy N."/>
            <person name="Sisk P."/>
            <person name="Stolte C."/>
            <person name="Sykes S."/>
            <person name="White J."/>
            <person name="Yandava C."/>
            <person name="Wortman J."/>
            <person name="Nusbaum C."/>
            <person name="Birren B."/>
        </authorList>
    </citation>
    <scope>NUCLEOTIDE SEQUENCE [LARGE SCALE GENOMIC DNA]</scope>
    <source>
        <strain evidence="2 3">WAL-19142</strain>
    </source>
</reference>
<feature type="signal peptide" evidence="1">
    <location>
        <begin position="1"/>
        <end position="24"/>
    </location>
</feature>
<evidence type="ECO:0000313" key="2">
    <source>
        <dbReference type="EMBL" id="KMW17162.1"/>
    </source>
</evidence>
<name>A0A0J9BW23_9FIRM</name>
<dbReference type="RefSeq" id="WP_007864497.1">
    <property type="nucleotide sequence ID" value="NZ_KQ235880.1"/>
</dbReference>
<dbReference type="AlphaFoldDB" id="A0A0J9BW23"/>
<keyword evidence="1" id="KW-0732">Signal</keyword>
<organism evidence="2 3">
    <name type="scientific">[Clostridium] citroniae WAL-19142</name>
    <dbReference type="NCBI Taxonomy" id="742734"/>
    <lineage>
        <taxon>Bacteria</taxon>
        <taxon>Bacillati</taxon>
        <taxon>Bacillota</taxon>
        <taxon>Clostridia</taxon>
        <taxon>Lachnospirales</taxon>
        <taxon>Lachnospiraceae</taxon>
        <taxon>Enterocloster</taxon>
    </lineage>
</organism>
<sequence length="205" mass="23048">MKRFTCILGSAILAAALSSHTALAENQDRGQETYQTAEEGYGKTDQEIYGRGSYVIGVDMPAGEYAVFTEDTSENHAFSSCTFTLYKNDRDEKKIGTFRFQHHGLITLYNGQHLILSRGYAVPADQADISAGTTGMYKAGRDMEPGTYRLTPLTSDGAHYALYNDVRYYYDYMDDYQTFFEPVTVTLEEGQYIELMDVSSVEKID</sequence>
<proteinExistence type="predicted"/>
<dbReference type="GeneID" id="93162716"/>
<dbReference type="EMBL" id="ADLK01000028">
    <property type="protein sequence ID" value="KMW17162.1"/>
    <property type="molecule type" value="Genomic_DNA"/>
</dbReference>